<keyword evidence="3" id="KW-1185">Reference proteome</keyword>
<dbReference type="Proteomes" id="UP001311799">
    <property type="component" value="Unassembled WGS sequence"/>
</dbReference>
<proteinExistence type="predicted"/>
<name>A0AAV9XTL1_9CRYT</name>
<reference evidence="2 3" key="1">
    <citation type="submission" date="2023-10" db="EMBL/GenBank/DDBJ databases">
        <title>Comparative genomics analysis reveals potential genetic determinants of host preference in Cryptosporidium xiaoi.</title>
        <authorList>
            <person name="Xiao L."/>
            <person name="Li J."/>
        </authorList>
    </citation>
    <scope>NUCLEOTIDE SEQUENCE [LARGE SCALE GENOMIC DNA]</scope>
    <source>
        <strain evidence="2 3">52996</strain>
    </source>
</reference>
<feature type="region of interest" description="Disordered" evidence="1">
    <location>
        <begin position="861"/>
        <end position="890"/>
    </location>
</feature>
<feature type="compositionally biased region" description="Low complexity" evidence="1">
    <location>
        <begin position="199"/>
        <end position="217"/>
    </location>
</feature>
<feature type="region of interest" description="Disordered" evidence="1">
    <location>
        <begin position="197"/>
        <end position="230"/>
    </location>
</feature>
<evidence type="ECO:0000313" key="3">
    <source>
        <dbReference type="Proteomes" id="UP001311799"/>
    </source>
</evidence>
<accession>A0AAV9XTL1</accession>
<gene>
    <name evidence="2" type="ORF">RS030_71083</name>
</gene>
<feature type="compositionally biased region" description="Basic and acidic residues" evidence="1">
    <location>
        <begin position="865"/>
        <end position="879"/>
    </location>
</feature>
<feature type="compositionally biased region" description="Polar residues" evidence="1">
    <location>
        <begin position="880"/>
        <end position="890"/>
    </location>
</feature>
<organism evidence="2 3">
    <name type="scientific">Cryptosporidium xiaoi</name>
    <dbReference type="NCBI Taxonomy" id="659607"/>
    <lineage>
        <taxon>Eukaryota</taxon>
        <taxon>Sar</taxon>
        <taxon>Alveolata</taxon>
        <taxon>Apicomplexa</taxon>
        <taxon>Conoidasida</taxon>
        <taxon>Coccidia</taxon>
        <taxon>Eucoccidiorida</taxon>
        <taxon>Eimeriorina</taxon>
        <taxon>Cryptosporidiidae</taxon>
        <taxon>Cryptosporidium</taxon>
    </lineage>
</organism>
<dbReference type="AlphaFoldDB" id="A0AAV9XTL1"/>
<evidence type="ECO:0000313" key="2">
    <source>
        <dbReference type="EMBL" id="KAK6588021.1"/>
    </source>
</evidence>
<evidence type="ECO:0000256" key="1">
    <source>
        <dbReference type="SAM" id="MobiDB-lite"/>
    </source>
</evidence>
<sequence length="1157" mass="130953">MIGNIVDFDRKESYVFWEEDGQNKVPTTPSTLSPSSLHGVGSPLLSENKIGGSDSQYCKTLGVGNIKRSENDILSDDIGCLSENSIGILGWSRNLIQDAVQQESGESEFFVYPYHTNNAEDMFREEQKLDTNVLIISDMSPNRKIDETDTELNSITESRGRCNLGNSGHTHNTHCNNGIIMTTNTGENVTNTHLHVQHNNSNNNISNSGNSGTNSGNDHQHHHHGGNIDNDTLSMLYSRIPGFNINNSENSQQHTCGYTNINSNANISDNANINGSNYNMVNSIFKEICSEENSKNNHKDLSRYMDDDYLETLKTNLILEFTKSRTCYLKLVPSVIEVFRIVRDIPSRCPVPIVQTIDDLGKEENIEKFENYFNNCITKQNCGFLAFCTEKRALKSGGGGKYYFFDRKLQLNGCHKVDVLNHHRQKNILGPVFMKVLLFMFVVDPPYHLDPRARSSNPQRLMDFYYQLKSMNKLGSIKRLLKVWCMEMCPEVYLDVGYPLGSLLWVSTLDIESHIKKWRYRGKKSNEQNNNINPLVNINGRLDSNGMVNDSRDEILEKKLVLNTDGPASNVNLVIRDKNNNFSQNKNDVSISRLDSDQINSNENKKDVISPLNEPLSTINSAVQNSTGIEVSLQLSQNQGLKKDVALGSKNNSICQLSKGIINNLGQETLLGSNGKSTDDCKKANSSFGNNLFVQKKTRGRGRPPRIKQKEGKITINNLEYDYLRKGETAMDNMCFGKSALEISQKVNSDKKLENNDLSRESIIELELEFEQYSDFEYSSSRFIWDSIKSLPIEALNKLYISWLDGNIPGVTRLFVNSSPALHSYLSMESNYEKKLASYESGLYAMEGDIKECQVGCSIPTQKRRREEDQMSENDKTQEKPQPNQAQTEIGNLSATRRAVLYYKALYLVIQKHLLIHSSEFEALLRALQKNKLKDENGALYSSEIEKMGYIHETTLLQTKNINNLSSPIQYLNDKASSCNSIKSKFKDPIVLRNSNIIVDRDIRIEKETHGNRTLKLDKGMILENEILVGKCEKNTSKENLGLEIGESECYSNKKGRQIRTPNQNEILTYRNSNQLSIEGLQESQQNEFEDETREEDMQEVSSIFSIISSSQYQNYFGLSDISNSITGQLLCDQNELSKHYNGGSINEPIDFFFAIT</sequence>
<comment type="caution">
    <text evidence="2">The sequence shown here is derived from an EMBL/GenBank/DDBJ whole genome shotgun (WGS) entry which is preliminary data.</text>
</comment>
<dbReference type="EMBL" id="JAWDEY010000035">
    <property type="protein sequence ID" value="KAK6588021.1"/>
    <property type="molecule type" value="Genomic_DNA"/>
</dbReference>
<protein>
    <submittedName>
        <fullName evidence="2">Uncharacterized protein</fullName>
    </submittedName>
</protein>